<dbReference type="Pfam" id="PF18506">
    <property type="entry name" value="RelB-like"/>
    <property type="match status" value="1"/>
</dbReference>
<dbReference type="Gene3D" id="6.10.250.2100">
    <property type="match status" value="1"/>
</dbReference>
<dbReference type="InterPro" id="IPR049537">
    <property type="entry name" value="RelB-like"/>
</dbReference>
<dbReference type="AlphaFoldDB" id="C9RFU6"/>
<dbReference type="EMBL" id="CP001787">
    <property type="protein sequence ID" value="ACX72448.1"/>
    <property type="molecule type" value="Genomic_DNA"/>
</dbReference>
<dbReference type="KEGG" id="mvu:Metvu_0589"/>
<keyword evidence="2" id="KW-1185">Reference proteome</keyword>
<dbReference type="RefSeq" id="WP_015732669.1">
    <property type="nucleotide sequence ID" value="NC_013407.1"/>
</dbReference>
<dbReference type="HOGENOM" id="CLU_2820994_0_0_2"/>
<name>C9RFU6_METVM</name>
<evidence type="ECO:0000313" key="1">
    <source>
        <dbReference type="EMBL" id="ACX72448.1"/>
    </source>
</evidence>
<dbReference type="GeneID" id="8512923"/>
<dbReference type="OrthoDB" id="379659at2157"/>
<organism evidence="1 2">
    <name type="scientific">Methanocaldococcus vulcanius (strain ATCC 700851 / DSM 12094 / M7)</name>
    <name type="common">Methanococcus vulcanius</name>
    <dbReference type="NCBI Taxonomy" id="579137"/>
    <lineage>
        <taxon>Archaea</taxon>
        <taxon>Methanobacteriati</taxon>
        <taxon>Methanobacteriota</taxon>
        <taxon>Methanomada group</taxon>
        <taxon>Methanococci</taxon>
        <taxon>Methanococcales</taxon>
        <taxon>Methanocaldococcaceae</taxon>
        <taxon>Methanocaldococcus</taxon>
    </lineage>
</organism>
<reference evidence="1" key="1">
    <citation type="submission" date="2009-10" db="EMBL/GenBank/DDBJ databases">
        <title>Complete sequence of chromosome of Methanocaldococcus vulcanius M7.</title>
        <authorList>
            <consortium name="US DOE Joint Genome Institute"/>
            <person name="Lucas S."/>
            <person name="Copeland A."/>
            <person name="Lapidus A."/>
            <person name="Glavina del Rio T."/>
            <person name="Dalin E."/>
            <person name="Tice H."/>
            <person name="Bruce D."/>
            <person name="Goodwin L."/>
            <person name="Pitluck S."/>
            <person name="Lcollab F.I."/>
            <person name="Brettin T."/>
            <person name="Detter J.C."/>
            <person name="Han C."/>
            <person name="Tapia R."/>
            <person name="Kuske C.R."/>
            <person name="Schmutz J."/>
            <person name="Larimer F."/>
            <person name="Land M."/>
            <person name="Hauser L."/>
            <person name="Kyrpides N."/>
            <person name="Ovchinikova G."/>
            <person name="Sieprawska-Lupa M."/>
            <person name="Whitman W.B."/>
            <person name="Woyke T."/>
        </authorList>
    </citation>
    <scope>NUCLEOTIDE SEQUENCE [LARGE SCALE GENOMIC DNA]</scope>
    <source>
        <strain evidence="1">M7</strain>
    </source>
</reference>
<sequence>MRHKNKGFKIKRYKKIGKYRRKYYISREEFEKIEEILDICLVKAMEETKDDELLTYDEIKGLLGDK</sequence>
<protein>
    <submittedName>
        <fullName evidence="1">Uncharacterized protein</fullName>
    </submittedName>
</protein>
<dbReference type="Proteomes" id="UP000002063">
    <property type="component" value="Chromosome"/>
</dbReference>
<accession>C9RFU6</accession>
<gene>
    <name evidence="1" type="ordered locus">Metvu_0589</name>
</gene>
<proteinExistence type="predicted"/>
<evidence type="ECO:0000313" key="2">
    <source>
        <dbReference type="Proteomes" id="UP000002063"/>
    </source>
</evidence>